<feature type="domain" description="Retroviral polymerase SH3-like" evidence="1">
    <location>
        <begin position="10"/>
        <end position="64"/>
    </location>
</feature>
<evidence type="ECO:0000259" key="1">
    <source>
        <dbReference type="Pfam" id="PF25597"/>
    </source>
</evidence>
<dbReference type="InterPro" id="IPR057670">
    <property type="entry name" value="SH3_retrovirus"/>
</dbReference>
<accession>A0A9W6XNA9</accession>
<dbReference type="EMBL" id="BSXT01001422">
    <property type="protein sequence ID" value="GMF42314.1"/>
    <property type="molecule type" value="Genomic_DNA"/>
</dbReference>
<comment type="caution">
    <text evidence="2">The sequence shown here is derived from an EMBL/GenBank/DDBJ whole genome shotgun (WGS) entry which is preliminary data.</text>
</comment>
<gene>
    <name evidence="2" type="ORF">Pfra01_001378400</name>
</gene>
<evidence type="ECO:0000313" key="3">
    <source>
        <dbReference type="Proteomes" id="UP001165121"/>
    </source>
</evidence>
<sequence length="98" mass="11160">MNLKMFGELGYGHIPEDKRHMLDAKAFKCRFLDYEDDVKGYRVLNVATGQVKIVRAVKFMETKNTGDFMAEVDKDGDKDVVAPQVTTRGWMMHLCTVG</sequence>
<proteinExistence type="predicted"/>
<organism evidence="2 3">
    <name type="scientific">Phytophthora fragariaefolia</name>
    <dbReference type="NCBI Taxonomy" id="1490495"/>
    <lineage>
        <taxon>Eukaryota</taxon>
        <taxon>Sar</taxon>
        <taxon>Stramenopiles</taxon>
        <taxon>Oomycota</taxon>
        <taxon>Peronosporomycetes</taxon>
        <taxon>Peronosporales</taxon>
        <taxon>Peronosporaceae</taxon>
        <taxon>Phytophthora</taxon>
    </lineage>
</organism>
<protein>
    <submittedName>
        <fullName evidence="2">Unnamed protein product</fullName>
    </submittedName>
</protein>
<evidence type="ECO:0000313" key="2">
    <source>
        <dbReference type="EMBL" id="GMF42314.1"/>
    </source>
</evidence>
<name>A0A9W6XNA9_9STRA</name>
<dbReference type="AlphaFoldDB" id="A0A9W6XNA9"/>
<dbReference type="Pfam" id="PF25597">
    <property type="entry name" value="SH3_retrovirus"/>
    <property type="match status" value="1"/>
</dbReference>
<reference evidence="2" key="1">
    <citation type="submission" date="2023-04" db="EMBL/GenBank/DDBJ databases">
        <title>Phytophthora fragariaefolia NBRC 109709.</title>
        <authorList>
            <person name="Ichikawa N."/>
            <person name="Sato H."/>
            <person name="Tonouchi N."/>
        </authorList>
    </citation>
    <scope>NUCLEOTIDE SEQUENCE</scope>
    <source>
        <strain evidence="2">NBRC 109709</strain>
    </source>
</reference>
<dbReference type="Proteomes" id="UP001165121">
    <property type="component" value="Unassembled WGS sequence"/>
</dbReference>
<keyword evidence="3" id="KW-1185">Reference proteome</keyword>
<dbReference type="OrthoDB" id="89942at2759"/>